<feature type="chain" id="PRO_5004590294" evidence="1">
    <location>
        <begin position="29"/>
        <end position="95"/>
    </location>
</feature>
<comment type="caution">
    <text evidence="2">The sequence shown here is derived from an EMBL/GenBank/DDBJ whole genome shotgun (WGS) entry which is preliminary data.</text>
</comment>
<reference evidence="2 3" key="1">
    <citation type="submission" date="2013-01" db="EMBL/GenBank/DDBJ databases">
        <authorList>
            <person name="Bench S."/>
        </authorList>
    </citation>
    <scope>NUCLEOTIDE SEQUENCE [LARGE SCALE GENOMIC DNA]</scope>
    <source>
        <strain evidence="2 3">WH 0005</strain>
    </source>
</reference>
<reference evidence="2 3" key="2">
    <citation type="submission" date="2013-09" db="EMBL/GenBank/DDBJ databases">
        <title>Whole genome comparison of six Crocosphaera watsonii strains with differing phenotypes.</title>
        <authorList>
            <person name="Bench S.R."/>
            <person name="Heller P."/>
            <person name="Frank I."/>
            <person name="Arciniega M."/>
            <person name="Shilova I.N."/>
            <person name="Zehr J.P."/>
        </authorList>
    </citation>
    <scope>NUCLEOTIDE SEQUENCE [LARGE SCALE GENOMIC DNA]</scope>
    <source>
        <strain evidence="2 3">WH 0005</strain>
    </source>
</reference>
<feature type="signal peptide" evidence="1">
    <location>
        <begin position="1"/>
        <end position="28"/>
    </location>
</feature>
<dbReference type="AlphaFoldDB" id="T2J1D3"/>
<sequence length="95" mass="9972">MPLDFKGLALVAFGSVASTVLLTGTAQAQMAANANYGATLGGVNFDGNLGGITEFNFDGMIGLVDTVPPGLYPLPVRLPLRHLRPLRLMTSMLPQ</sequence>
<evidence type="ECO:0000256" key="1">
    <source>
        <dbReference type="SAM" id="SignalP"/>
    </source>
</evidence>
<dbReference type="EMBL" id="CAQL01000980">
    <property type="protein sequence ID" value="CCQ58210.1"/>
    <property type="molecule type" value="Genomic_DNA"/>
</dbReference>
<evidence type="ECO:0000313" key="2">
    <source>
        <dbReference type="EMBL" id="CCQ58210.1"/>
    </source>
</evidence>
<evidence type="ECO:0000313" key="3">
    <source>
        <dbReference type="Proteomes" id="UP000017981"/>
    </source>
</evidence>
<name>T2J1D3_CROWT</name>
<gene>
    <name evidence="2" type="ORF">CWATWH0005_1350</name>
</gene>
<protein>
    <submittedName>
        <fullName evidence="2">Uncharacterized protein</fullName>
    </submittedName>
</protein>
<keyword evidence="1" id="KW-0732">Signal</keyword>
<organism evidence="2 3">
    <name type="scientific">Crocosphaera watsonii WH 0005</name>
    <dbReference type="NCBI Taxonomy" id="423472"/>
    <lineage>
        <taxon>Bacteria</taxon>
        <taxon>Bacillati</taxon>
        <taxon>Cyanobacteriota</taxon>
        <taxon>Cyanophyceae</taxon>
        <taxon>Oscillatoriophycideae</taxon>
        <taxon>Chroococcales</taxon>
        <taxon>Aphanothecaceae</taxon>
        <taxon>Crocosphaera</taxon>
    </lineage>
</organism>
<dbReference type="Proteomes" id="UP000017981">
    <property type="component" value="Unassembled WGS sequence"/>
</dbReference>
<accession>T2J1D3</accession>
<proteinExistence type="predicted"/>